<dbReference type="RefSeq" id="WP_343873317.1">
    <property type="nucleotide sequence ID" value="NZ_BAAAIX010000015.1"/>
</dbReference>
<name>A0ABW4RVK7_9ACTN</name>
<gene>
    <name evidence="1" type="ORF">ACFSCS_08920</name>
</gene>
<keyword evidence="2" id="KW-1185">Reference proteome</keyword>
<sequence>MGNNPAEVIDSIVPPAMRELGRTISSDAEAARELERVRAGEDSSRLICHLVAPHVVNAVYKHGCLDTARLIYLYEVLVEHALVGIAAGHDWEHISKRASGWAQKLVYQRHSSLDGLTDVPSVTEGGEDNRSYRTSLTLVGTEFDAEVHDASTCEASREYEEAVDEGFLIDRACESITGRRVEQRRQQRVVILTLLGLGYTQVQVARMADVTDRTVRNEVVAAQDAVLDWARSNRRLRVAA</sequence>
<evidence type="ECO:0000313" key="1">
    <source>
        <dbReference type="EMBL" id="MFD1890301.1"/>
    </source>
</evidence>
<organism evidence="1 2">
    <name type="scientific">Luteococcus peritonei</name>
    <dbReference type="NCBI Taxonomy" id="88874"/>
    <lineage>
        <taxon>Bacteria</taxon>
        <taxon>Bacillati</taxon>
        <taxon>Actinomycetota</taxon>
        <taxon>Actinomycetes</taxon>
        <taxon>Propionibacteriales</taxon>
        <taxon>Propionibacteriaceae</taxon>
        <taxon>Luteococcus</taxon>
    </lineage>
</organism>
<evidence type="ECO:0000313" key="2">
    <source>
        <dbReference type="Proteomes" id="UP001597326"/>
    </source>
</evidence>
<accession>A0ABW4RVK7</accession>
<dbReference type="EMBL" id="JBHUFZ010000018">
    <property type="protein sequence ID" value="MFD1890301.1"/>
    <property type="molecule type" value="Genomic_DNA"/>
</dbReference>
<dbReference type="Proteomes" id="UP001597326">
    <property type="component" value="Unassembled WGS sequence"/>
</dbReference>
<protein>
    <recommendedName>
        <fullName evidence="3">Sigma-70 family RNA polymerase sigma factor</fullName>
    </recommendedName>
</protein>
<evidence type="ECO:0008006" key="3">
    <source>
        <dbReference type="Google" id="ProtNLM"/>
    </source>
</evidence>
<reference evidence="2" key="1">
    <citation type="journal article" date="2019" name="Int. J. Syst. Evol. Microbiol.">
        <title>The Global Catalogue of Microorganisms (GCM) 10K type strain sequencing project: providing services to taxonomists for standard genome sequencing and annotation.</title>
        <authorList>
            <consortium name="The Broad Institute Genomics Platform"/>
            <consortium name="The Broad Institute Genome Sequencing Center for Infectious Disease"/>
            <person name="Wu L."/>
            <person name="Ma J."/>
        </authorList>
    </citation>
    <scope>NUCLEOTIDE SEQUENCE [LARGE SCALE GENOMIC DNA]</scope>
    <source>
        <strain evidence="2">CAIM 431</strain>
    </source>
</reference>
<comment type="caution">
    <text evidence="1">The sequence shown here is derived from an EMBL/GenBank/DDBJ whole genome shotgun (WGS) entry which is preliminary data.</text>
</comment>
<proteinExistence type="predicted"/>